<dbReference type="GO" id="GO:0000976">
    <property type="term" value="F:transcription cis-regulatory region binding"/>
    <property type="evidence" value="ECO:0007669"/>
    <property type="project" value="TreeGrafter"/>
</dbReference>
<protein>
    <recommendedName>
        <fullName evidence="4">Azaphilone pigments biosynthesis cluster protein L N-terminal domain-containing protein</fullName>
    </recommendedName>
</protein>
<dbReference type="AlphaFoldDB" id="A0A9W9X8L5"/>
<keyword evidence="2 3" id="KW-0040">ANK repeat</keyword>
<dbReference type="InterPro" id="IPR036770">
    <property type="entry name" value="Ankyrin_rpt-contain_sf"/>
</dbReference>
<feature type="repeat" description="ANK" evidence="3">
    <location>
        <begin position="485"/>
        <end position="517"/>
    </location>
</feature>
<dbReference type="SMART" id="SM00248">
    <property type="entry name" value="ANK"/>
    <property type="match status" value="8"/>
</dbReference>
<evidence type="ECO:0000256" key="1">
    <source>
        <dbReference type="ARBA" id="ARBA00022737"/>
    </source>
</evidence>
<dbReference type="GO" id="GO:0005634">
    <property type="term" value="C:nucleus"/>
    <property type="evidence" value="ECO:0007669"/>
    <property type="project" value="TreeGrafter"/>
</dbReference>
<dbReference type="SUPFAM" id="SSF48403">
    <property type="entry name" value="Ankyrin repeat"/>
    <property type="match status" value="1"/>
</dbReference>
<feature type="repeat" description="ANK" evidence="3">
    <location>
        <begin position="315"/>
        <end position="347"/>
    </location>
</feature>
<comment type="caution">
    <text evidence="5">The sequence shown here is derived from an EMBL/GenBank/DDBJ whole genome shotgun (WGS) entry which is preliminary data.</text>
</comment>
<sequence length="548" mass="60533">MLKSQIATMAEVTAVLGTASAVLQIAGAAVTASTQLYEIASTIKNAPKEISRLNSDIKALNVLLANLKFALQSPDTRRLVDQDEEVRKSMEGLKDLIESCSCTCVEVTERLRPYAQNGEFADGPIGESNERRVSIRWFFKRRSVLALVSDLQRTKFLLSDNMGSITFILMLKIPAIRNDSDRPARLVTREFDDDAGSAIIRWAEAVSEQAGNSDTVSVSAPTVIQQTAIERSDPHLTEELLAAVRRGSVPVVKLLLECVSVDAQDPRYGRTALSIAAEIGDISMATLLLDQGASVHTRQFSRSCWDDGWGPDWIAGRTPLGWAAVKGQSHIVELLLKWGANPNSANSGGRSALLDACYEDDQKSVRLLLEHGADVDSRCFHHGWRPIHEAANRNRTELVQLLLEYNPLLDVNVEFNGHRRSPLHWAVTWCNLDIMKLLLLNGADTENGMFENTTPLHLAAAAGWLDGINLLLDSDASIDCMDAFLGETPLHKAARNLETKACELLCSRGADTEKRNTDGQDYKAILDCARRYPDDWKVKPHEVYFLTT</sequence>
<evidence type="ECO:0000256" key="3">
    <source>
        <dbReference type="PROSITE-ProRule" id="PRU00023"/>
    </source>
</evidence>
<reference evidence="5" key="1">
    <citation type="submission" date="2022-12" db="EMBL/GenBank/DDBJ databases">
        <authorList>
            <person name="Petersen C."/>
        </authorList>
    </citation>
    <scope>NUCLEOTIDE SEQUENCE</scope>
    <source>
        <strain evidence="5">IBT 17660</strain>
    </source>
</reference>
<dbReference type="InterPro" id="IPR050663">
    <property type="entry name" value="Ankyrin-SOCS_Box"/>
</dbReference>
<dbReference type="GO" id="GO:0045944">
    <property type="term" value="P:positive regulation of transcription by RNA polymerase II"/>
    <property type="evidence" value="ECO:0007669"/>
    <property type="project" value="TreeGrafter"/>
</dbReference>
<reference evidence="5" key="2">
    <citation type="journal article" date="2023" name="IMA Fungus">
        <title>Comparative genomic study of the Penicillium genus elucidates a diverse pangenome and 15 lateral gene transfer events.</title>
        <authorList>
            <person name="Petersen C."/>
            <person name="Sorensen T."/>
            <person name="Nielsen M.R."/>
            <person name="Sondergaard T.E."/>
            <person name="Sorensen J.L."/>
            <person name="Fitzpatrick D.A."/>
            <person name="Frisvad J.C."/>
            <person name="Nielsen K.L."/>
        </authorList>
    </citation>
    <scope>NUCLEOTIDE SEQUENCE</scope>
    <source>
        <strain evidence="5">IBT 17660</strain>
    </source>
</reference>
<feature type="repeat" description="ANK" evidence="3">
    <location>
        <begin position="348"/>
        <end position="380"/>
    </location>
</feature>
<name>A0A9W9X8L5_9EURO</name>
<dbReference type="EMBL" id="JAPWDO010000001">
    <property type="protein sequence ID" value="KAJ5486468.1"/>
    <property type="molecule type" value="Genomic_DNA"/>
</dbReference>
<dbReference type="Pfam" id="PF17111">
    <property type="entry name" value="PigL_N"/>
    <property type="match status" value="1"/>
</dbReference>
<feature type="repeat" description="ANK" evidence="3">
    <location>
        <begin position="382"/>
        <end position="414"/>
    </location>
</feature>
<organism evidence="5 6">
    <name type="scientific">Penicillium desertorum</name>
    <dbReference type="NCBI Taxonomy" id="1303715"/>
    <lineage>
        <taxon>Eukaryota</taxon>
        <taxon>Fungi</taxon>
        <taxon>Dikarya</taxon>
        <taxon>Ascomycota</taxon>
        <taxon>Pezizomycotina</taxon>
        <taxon>Eurotiomycetes</taxon>
        <taxon>Eurotiomycetidae</taxon>
        <taxon>Eurotiales</taxon>
        <taxon>Aspergillaceae</taxon>
        <taxon>Penicillium</taxon>
    </lineage>
</organism>
<feature type="domain" description="Azaphilone pigments biosynthesis cluster protein L N-terminal" evidence="4">
    <location>
        <begin position="15"/>
        <end position="115"/>
    </location>
</feature>
<keyword evidence="6" id="KW-1185">Reference proteome</keyword>
<dbReference type="PROSITE" id="PS50297">
    <property type="entry name" value="ANK_REP_REGION"/>
    <property type="match status" value="7"/>
</dbReference>
<evidence type="ECO:0000313" key="5">
    <source>
        <dbReference type="EMBL" id="KAJ5486468.1"/>
    </source>
</evidence>
<keyword evidence="1" id="KW-0677">Repeat</keyword>
<dbReference type="InterPro" id="IPR002110">
    <property type="entry name" value="Ankyrin_rpt"/>
</dbReference>
<proteinExistence type="predicted"/>
<gene>
    <name evidence="5" type="ORF">N7530_000768</name>
</gene>
<dbReference type="Proteomes" id="UP001147760">
    <property type="component" value="Unassembled WGS sequence"/>
</dbReference>
<evidence type="ECO:0000313" key="6">
    <source>
        <dbReference type="Proteomes" id="UP001147760"/>
    </source>
</evidence>
<feature type="repeat" description="ANK" evidence="3">
    <location>
        <begin position="451"/>
        <end position="483"/>
    </location>
</feature>
<feature type="repeat" description="ANK" evidence="3">
    <location>
        <begin position="268"/>
        <end position="300"/>
    </location>
</feature>
<accession>A0A9W9X8L5</accession>
<dbReference type="PANTHER" id="PTHR24193">
    <property type="entry name" value="ANKYRIN REPEAT PROTEIN"/>
    <property type="match status" value="1"/>
</dbReference>
<dbReference type="PRINTS" id="PR01415">
    <property type="entry name" value="ANKYRIN"/>
</dbReference>
<dbReference type="Gene3D" id="1.25.40.20">
    <property type="entry name" value="Ankyrin repeat-containing domain"/>
    <property type="match status" value="3"/>
</dbReference>
<evidence type="ECO:0000256" key="2">
    <source>
        <dbReference type="ARBA" id="ARBA00023043"/>
    </source>
</evidence>
<dbReference type="InterPro" id="IPR031348">
    <property type="entry name" value="PigL_N"/>
</dbReference>
<evidence type="ECO:0000259" key="4">
    <source>
        <dbReference type="Pfam" id="PF17111"/>
    </source>
</evidence>
<dbReference type="Pfam" id="PF12796">
    <property type="entry name" value="Ank_2"/>
    <property type="match status" value="4"/>
</dbReference>
<feature type="repeat" description="ANK" evidence="3">
    <location>
        <begin position="418"/>
        <end position="444"/>
    </location>
</feature>
<dbReference type="OrthoDB" id="1577640at2759"/>
<dbReference type="PANTHER" id="PTHR24193:SF121">
    <property type="entry name" value="ADA2A-CONTAINING COMPLEX COMPONENT 3, ISOFORM D"/>
    <property type="match status" value="1"/>
</dbReference>
<dbReference type="PROSITE" id="PS50088">
    <property type="entry name" value="ANK_REPEAT"/>
    <property type="match status" value="7"/>
</dbReference>